<feature type="region of interest" description="Disordered" evidence="1">
    <location>
        <begin position="1"/>
        <end position="34"/>
    </location>
</feature>
<accession>A0A9W7GYD3</accession>
<proteinExistence type="predicted"/>
<reference evidence="2" key="1">
    <citation type="submission" date="2023-05" db="EMBL/GenBank/DDBJ databases">
        <title>Genome and transcriptome analyses reveal genes involved in the formation of fine ridges on petal epidermal cells in Hibiscus trionum.</title>
        <authorList>
            <person name="Koshimizu S."/>
            <person name="Masuda S."/>
            <person name="Ishii T."/>
            <person name="Shirasu K."/>
            <person name="Hoshino A."/>
            <person name="Arita M."/>
        </authorList>
    </citation>
    <scope>NUCLEOTIDE SEQUENCE</scope>
    <source>
        <strain evidence="2">Hamamatsu line</strain>
    </source>
</reference>
<comment type="caution">
    <text evidence="2">The sequence shown here is derived from an EMBL/GenBank/DDBJ whole genome shotgun (WGS) entry which is preliminary data.</text>
</comment>
<name>A0A9W7GYD3_HIBTR</name>
<evidence type="ECO:0000256" key="1">
    <source>
        <dbReference type="SAM" id="MobiDB-lite"/>
    </source>
</evidence>
<keyword evidence="3" id="KW-1185">Reference proteome</keyword>
<protein>
    <submittedName>
        <fullName evidence="2">Uncharacterized protein</fullName>
    </submittedName>
</protein>
<evidence type="ECO:0000313" key="3">
    <source>
        <dbReference type="Proteomes" id="UP001165190"/>
    </source>
</evidence>
<dbReference type="Proteomes" id="UP001165190">
    <property type="component" value="Unassembled WGS sequence"/>
</dbReference>
<dbReference type="EMBL" id="BSYR01000004">
    <property type="protein sequence ID" value="GMI66311.1"/>
    <property type="molecule type" value="Genomic_DNA"/>
</dbReference>
<dbReference type="AlphaFoldDB" id="A0A9W7GYD3"/>
<organism evidence="2 3">
    <name type="scientific">Hibiscus trionum</name>
    <name type="common">Flower of an hour</name>
    <dbReference type="NCBI Taxonomy" id="183268"/>
    <lineage>
        <taxon>Eukaryota</taxon>
        <taxon>Viridiplantae</taxon>
        <taxon>Streptophyta</taxon>
        <taxon>Embryophyta</taxon>
        <taxon>Tracheophyta</taxon>
        <taxon>Spermatophyta</taxon>
        <taxon>Magnoliopsida</taxon>
        <taxon>eudicotyledons</taxon>
        <taxon>Gunneridae</taxon>
        <taxon>Pentapetalae</taxon>
        <taxon>rosids</taxon>
        <taxon>malvids</taxon>
        <taxon>Malvales</taxon>
        <taxon>Malvaceae</taxon>
        <taxon>Malvoideae</taxon>
        <taxon>Hibiscus</taxon>
    </lineage>
</organism>
<gene>
    <name evidence="2" type="ORF">HRI_000300400</name>
</gene>
<evidence type="ECO:0000313" key="2">
    <source>
        <dbReference type="EMBL" id="GMI66311.1"/>
    </source>
</evidence>
<sequence>MAGNPHCSIDHRGPPFAGDGQPPRTVAEKHGSDDSVSVLGRELDFKCHYNGDSSDPFLLLRVEEVTRV</sequence>